<name>A0A364KNM4_TALAM</name>
<keyword evidence="1" id="KW-0812">Transmembrane</keyword>
<protein>
    <submittedName>
        <fullName evidence="2">Uncharacterized protein</fullName>
    </submittedName>
</protein>
<evidence type="ECO:0000313" key="3">
    <source>
        <dbReference type="Proteomes" id="UP000249363"/>
    </source>
</evidence>
<organism evidence="2 3">
    <name type="scientific">Talaromyces amestolkiae</name>
    <dbReference type="NCBI Taxonomy" id="1196081"/>
    <lineage>
        <taxon>Eukaryota</taxon>
        <taxon>Fungi</taxon>
        <taxon>Dikarya</taxon>
        <taxon>Ascomycota</taxon>
        <taxon>Pezizomycotina</taxon>
        <taxon>Eurotiomycetes</taxon>
        <taxon>Eurotiomycetidae</taxon>
        <taxon>Eurotiales</taxon>
        <taxon>Trichocomaceae</taxon>
        <taxon>Talaromyces</taxon>
        <taxon>Talaromyces sect. Talaromyces</taxon>
    </lineage>
</organism>
<evidence type="ECO:0000313" key="2">
    <source>
        <dbReference type="EMBL" id="RAO65152.1"/>
    </source>
</evidence>
<keyword evidence="1" id="KW-1133">Transmembrane helix</keyword>
<dbReference type="EMBL" id="MIKG01000001">
    <property type="protein sequence ID" value="RAO65152.1"/>
    <property type="molecule type" value="Genomic_DNA"/>
</dbReference>
<sequence>MAPLPFPEPRFRSPPPPASVKSAASAAIHQLGRFRVLVYILLGTSAAFSFGFLIWKLGSLFRQFTLGRILRERKPVETRYIKTWYGWVPQDRYDTKKLKWMGLYSNFKDWFSWDDKDDYSKLWWDSDHGGDQIRRRSRPGSLRSRLRRTSLVNRKSGRIVVNRVTTQQEMPRAPSAVNTYHLSHRPSSAYLTYPLCLKPNNQVLSVDHNSGFPIPRVASVLQRGFREHTSFRYQVSKGDSLTRSMVRKTRQLNHLRIWATRLELGSLQSILPHQSGTLGRPGSPLIIMHSNSDSSQQIDLGKISFPRIASFSEIVIDENDIPRKVQPVHSNPSNPPGNLLPNSKQIDLDQVAVSEARAEKESKIEDVEWRFVDTLYRHLEWVDNECRPGQRGFKFPILPKNWANNGKWLVYTNPCGASVEYMRRYAQCDFGAGYLEEIDRQKGLAIVHRKRLRAESIETWRAAINKARGQHGMARVRSAEIFTSSTEDTPDAVIDPANWMLRRPPQGFEMPSRQKTAYWYGGIGEWAKLEEWQVVGKLNDDPADAWKKRMDVFASSQEAQREFLRNHAEVVCS</sequence>
<dbReference type="OrthoDB" id="5346728at2759"/>
<reference evidence="2 3" key="1">
    <citation type="journal article" date="2017" name="Biotechnol. Biofuels">
        <title>Differential beta-glucosidase expression as a function of carbon source availability in Talaromyces amestolkiae: a genomic and proteomic approach.</title>
        <authorList>
            <person name="de Eugenio L.I."/>
            <person name="Mendez-Liter J.A."/>
            <person name="Nieto-Dominguez M."/>
            <person name="Alonso L."/>
            <person name="Gil-Munoz J."/>
            <person name="Barriuso J."/>
            <person name="Prieto A."/>
            <person name="Martinez M.J."/>
        </authorList>
    </citation>
    <scope>NUCLEOTIDE SEQUENCE [LARGE SCALE GENOMIC DNA]</scope>
    <source>
        <strain evidence="2 3">CIB</strain>
    </source>
</reference>
<dbReference type="AlphaFoldDB" id="A0A364KNM4"/>
<dbReference type="GeneID" id="63790381"/>
<gene>
    <name evidence="2" type="ORF">BHQ10_001164</name>
</gene>
<keyword evidence="3" id="KW-1185">Reference proteome</keyword>
<dbReference type="Proteomes" id="UP000249363">
    <property type="component" value="Unassembled WGS sequence"/>
</dbReference>
<proteinExistence type="predicted"/>
<accession>A0A364KNM4</accession>
<dbReference type="STRING" id="1196081.A0A364KNM4"/>
<dbReference type="RefSeq" id="XP_040729669.1">
    <property type="nucleotide sequence ID" value="XM_040873170.1"/>
</dbReference>
<evidence type="ECO:0000256" key="1">
    <source>
        <dbReference type="SAM" id="Phobius"/>
    </source>
</evidence>
<feature type="transmembrane region" description="Helical" evidence="1">
    <location>
        <begin position="36"/>
        <end position="55"/>
    </location>
</feature>
<comment type="caution">
    <text evidence="2">The sequence shown here is derived from an EMBL/GenBank/DDBJ whole genome shotgun (WGS) entry which is preliminary data.</text>
</comment>
<keyword evidence="1" id="KW-0472">Membrane</keyword>